<gene>
    <name evidence="1" type="ORF">TEMA_03400</name>
</gene>
<name>A0ABY9PWK1_9FIRM</name>
<keyword evidence="2" id="KW-1185">Reference proteome</keyword>
<dbReference type="NCBIfam" id="TIGR02221">
    <property type="entry name" value="cas_TM1812"/>
    <property type="match status" value="1"/>
</dbReference>
<protein>
    <recommendedName>
        <fullName evidence="3">TIGR02221 family CRISPR-associated protein</fullName>
    </recommendedName>
</protein>
<dbReference type="Proteomes" id="UP001235030">
    <property type="component" value="Chromosome"/>
</dbReference>
<evidence type="ECO:0000313" key="2">
    <source>
        <dbReference type="Proteomes" id="UP001235030"/>
    </source>
</evidence>
<proteinExistence type="predicted"/>
<reference evidence="1 2" key="1">
    <citation type="submission" date="2022-07" db="EMBL/GenBank/DDBJ databases">
        <title>Genome sequence of Terrisporobacter mayombei DSM6539.</title>
        <authorList>
            <person name="Boeer T."/>
            <person name="Bengelsdorf F.R."/>
            <person name="Daniel R."/>
            <person name="Poehlein A."/>
        </authorList>
    </citation>
    <scope>NUCLEOTIDE SEQUENCE [LARGE SCALE GENOMIC DNA]</scope>
    <source>
        <strain evidence="1 2">DSM 6539</strain>
    </source>
</reference>
<dbReference type="InterPro" id="IPR011742">
    <property type="entry name" value="CRISPR-assoc_prot_TM1812"/>
</dbReference>
<organism evidence="1 2">
    <name type="scientific">Terrisporobacter mayombei</name>
    <dbReference type="NCBI Taxonomy" id="1541"/>
    <lineage>
        <taxon>Bacteria</taxon>
        <taxon>Bacillati</taxon>
        <taxon>Bacillota</taxon>
        <taxon>Clostridia</taxon>
        <taxon>Peptostreptococcales</taxon>
        <taxon>Peptostreptococcaceae</taxon>
        <taxon>Terrisporobacter</taxon>
    </lineage>
</organism>
<dbReference type="InterPro" id="IPR013383">
    <property type="entry name" value="CRISPR-assoc_prot_DxTHG_CS"/>
</dbReference>
<evidence type="ECO:0008006" key="3">
    <source>
        <dbReference type="Google" id="ProtNLM"/>
    </source>
</evidence>
<dbReference type="NCBIfam" id="TIGR02549">
    <property type="entry name" value="CRISPR_DxTHG"/>
    <property type="match status" value="1"/>
</dbReference>
<dbReference type="CDD" id="cd09732">
    <property type="entry name" value="Csx1_III-U"/>
    <property type="match status" value="1"/>
</dbReference>
<sequence>MKKVFLTVLGTGYYKDCYYYLDNKEYRSKFVQEALIKLLFTENDNIEVKVLLTEKAKRDNFDFNEKRPNNLKEALDKLGIIPELIIVPEGKTEEELWSIFENTINSIDNNSQIVLDITHSLRNIPIQILVALNYLKLFKNINLDSIYYGAFELGQNIDDPLINSEKIRKSPICNLNIYYELLNWTNAINSFMNTGNSSQIINLYNDIYKDKKATIFKQGSKDEKNNLIALNDVVKSLDNFTQCINTCRGMDNPDVKKNTNLKSISRAANTLYNNLNVLNNNLTFMPLKYLFNIVKEIINPFIGKPSFEIGIETVNWCIRYGLYQQGYTALDESLKTFICDKLNLSEKNYKKYYRENIANTILVGLNKEVSQLRINVENEEDILLIKNTVSMLKENTSFCDLVLKIKEKRNDINHFGYKDLNVTDYTKLSFSLKEYYNEFIDIKDHINLSY</sequence>
<accession>A0ABY9PWK1</accession>
<dbReference type="EMBL" id="CP101637">
    <property type="protein sequence ID" value="WMT80063.1"/>
    <property type="molecule type" value="Genomic_DNA"/>
</dbReference>
<dbReference type="RefSeq" id="WP_228104328.1">
    <property type="nucleotide sequence ID" value="NZ_CP101637.1"/>
</dbReference>
<evidence type="ECO:0000313" key="1">
    <source>
        <dbReference type="EMBL" id="WMT80063.1"/>
    </source>
</evidence>